<dbReference type="GO" id="GO:0016757">
    <property type="term" value="F:glycosyltransferase activity"/>
    <property type="evidence" value="ECO:0007669"/>
    <property type="project" value="UniProtKB-KW"/>
</dbReference>
<dbReference type="AlphaFoldDB" id="A0A1N6TZA3"/>
<evidence type="ECO:0000256" key="2">
    <source>
        <dbReference type="ARBA" id="ARBA00022676"/>
    </source>
</evidence>
<proteinExistence type="inferred from homology"/>
<dbReference type="SUPFAM" id="SSF53448">
    <property type="entry name" value="Nucleotide-diphospho-sugar transferases"/>
    <property type="match status" value="1"/>
</dbReference>
<dbReference type="PANTHER" id="PTHR43179">
    <property type="entry name" value="RHAMNOSYLTRANSFERASE WBBL"/>
    <property type="match status" value="1"/>
</dbReference>
<reference evidence="6" key="1">
    <citation type="submission" date="2017-01" db="EMBL/GenBank/DDBJ databases">
        <authorList>
            <person name="Varghese N."/>
            <person name="Submissions S."/>
        </authorList>
    </citation>
    <scope>NUCLEOTIDE SEQUENCE [LARGE SCALE GENOMIC DNA]</scope>
    <source>
        <strain evidence="6">UM1</strain>
    </source>
</reference>
<keyword evidence="3 5" id="KW-0808">Transferase</keyword>
<dbReference type="InterPro" id="IPR001173">
    <property type="entry name" value="Glyco_trans_2-like"/>
</dbReference>
<dbReference type="OrthoDB" id="9771846at2"/>
<dbReference type="NCBIfam" id="TIGR01556">
    <property type="entry name" value="rhamnosyltran"/>
    <property type="match status" value="1"/>
</dbReference>
<comment type="similarity">
    <text evidence="1">Belongs to the glycosyltransferase 2 family.</text>
</comment>
<name>A0A1N6TZA3_9GAMM</name>
<dbReference type="InterPro" id="IPR029044">
    <property type="entry name" value="Nucleotide-diphossugar_trans"/>
</dbReference>
<evidence type="ECO:0000259" key="4">
    <source>
        <dbReference type="Pfam" id="PF00535"/>
    </source>
</evidence>
<feature type="domain" description="Glycosyltransferase 2-like" evidence="4">
    <location>
        <begin position="15"/>
        <end position="116"/>
    </location>
</feature>
<accession>A0A1N6TZA3</accession>
<evidence type="ECO:0000256" key="3">
    <source>
        <dbReference type="ARBA" id="ARBA00022679"/>
    </source>
</evidence>
<dbReference type="RefSeq" id="WP_076586870.1">
    <property type="nucleotide sequence ID" value="NZ_FTLW01000003.1"/>
</dbReference>
<evidence type="ECO:0000256" key="1">
    <source>
        <dbReference type="ARBA" id="ARBA00006739"/>
    </source>
</evidence>
<dbReference type="CDD" id="cd02526">
    <property type="entry name" value="GT2_RfbF_like"/>
    <property type="match status" value="1"/>
</dbReference>
<dbReference type="EMBL" id="FTLW01000003">
    <property type="protein sequence ID" value="SIQ58617.1"/>
    <property type="molecule type" value="Genomic_DNA"/>
</dbReference>
<keyword evidence="6" id="KW-1185">Reference proteome</keyword>
<organism evidence="5 6">
    <name type="scientific">Solilutibacter tolerans</name>
    <dbReference type="NCBI Taxonomy" id="1604334"/>
    <lineage>
        <taxon>Bacteria</taxon>
        <taxon>Pseudomonadati</taxon>
        <taxon>Pseudomonadota</taxon>
        <taxon>Gammaproteobacteria</taxon>
        <taxon>Lysobacterales</taxon>
        <taxon>Lysobacteraceae</taxon>
        <taxon>Solilutibacter</taxon>
    </lineage>
</organism>
<dbReference type="Pfam" id="PF00535">
    <property type="entry name" value="Glycos_transf_2"/>
    <property type="match status" value="1"/>
</dbReference>
<sequence>MQRQPQLTDSRTHAVIVTYKPDLAALEAQLARLRPQVSAIAIIDNASEETARIALRDLAKRFDAMLLENENNLGIATALNQGIACAREKGASHVLLMDQDSLPANDMVEMLHAALARLSMHEKVAAVGPVAEDLRDGVLAPFVRVGFPLNRKIAVARGETVRCDFLITSGSLVPMAVIDSVGGMDEGLFIDNVDLEWSFRSARAGHALYGIGDARMGHRIGDGVRRLPLGASFVHSPVRLYYMMRNRILLYRRIATPWLWIAQDIPRALLKLLRFSLLVRPRRANALAMLAGVKDGLLGRTGAKSDNAG</sequence>
<dbReference type="InterPro" id="IPR006446">
    <property type="entry name" value="RhaTrfase"/>
</dbReference>
<dbReference type="Gene3D" id="3.90.550.10">
    <property type="entry name" value="Spore Coat Polysaccharide Biosynthesis Protein SpsA, Chain A"/>
    <property type="match status" value="1"/>
</dbReference>
<gene>
    <name evidence="5" type="ORF">SAMN05421546_1506</name>
</gene>
<evidence type="ECO:0000313" key="5">
    <source>
        <dbReference type="EMBL" id="SIQ58617.1"/>
    </source>
</evidence>
<evidence type="ECO:0000313" key="6">
    <source>
        <dbReference type="Proteomes" id="UP000241788"/>
    </source>
</evidence>
<dbReference type="Proteomes" id="UP000241788">
    <property type="component" value="Unassembled WGS sequence"/>
</dbReference>
<keyword evidence="2" id="KW-0328">Glycosyltransferase</keyword>
<protein>
    <submittedName>
        <fullName evidence="5">Rhamnosyltransferase</fullName>
    </submittedName>
</protein>
<dbReference type="STRING" id="1604334.SAMN05421546_1506"/>
<dbReference type="PANTHER" id="PTHR43179:SF12">
    <property type="entry name" value="GALACTOFURANOSYLTRANSFERASE GLFT2"/>
    <property type="match status" value="1"/>
</dbReference>